<keyword evidence="7" id="KW-0283">Flagellar rotation</keyword>
<dbReference type="NCBIfam" id="TIGR00207">
    <property type="entry name" value="fliG"/>
    <property type="match status" value="1"/>
</dbReference>
<feature type="domain" description="Flagellar motor switch protein FliG C-terminal" evidence="10">
    <location>
        <begin position="230"/>
        <end position="336"/>
    </location>
</feature>
<dbReference type="STRING" id="553973.CLOHYLEM_06073"/>
<dbReference type="EMBL" id="ABYI02000022">
    <property type="protein sequence ID" value="EEG74067.1"/>
    <property type="molecule type" value="Genomic_DNA"/>
</dbReference>
<evidence type="ECO:0000259" key="10">
    <source>
        <dbReference type="Pfam" id="PF01706"/>
    </source>
</evidence>
<dbReference type="PANTHER" id="PTHR30534:SF0">
    <property type="entry name" value="FLAGELLAR MOTOR SWITCH PROTEIN FLIG"/>
    <property type="match status" value="1"/>
</dbReference>
<reference evidence="13" key="1">
    <citation type="submission" date="2009-02" db="EMBL/GenBank/DDBJ databases">
        <authorList>
            <person name="Fulton L."/>
            <person name="Clifton S."/>
            <person name="Fulton B."/>
            <person name="Xu J."/>
            <person name="Minx P."/>
            <person name="Pepin K.H."/>
            <person name="Johnson M."/>
            <person name="Bhonagiri V."/>
            <person name="Nash W.E."/>
            <person name="Mardis E.R."/>
            <person name="Wilson R.K."/>
        </authorList>
    </citation>
    <scope>NUCLEOTIDE SEQUENCE [LARGE SCALE GENOMIC DNA]</scope>
    <source>
        <strain evidence="13">DSM 15053</strain>
    </source>
</reference>
<comment type="similarity">
    <text evidence="3">Belongs to the FliG family.</text>
</comment>
<keyword evidence="13" id="KW-0966">Cell projection</keyword>
<evidence type="ECO:0000313" key="13">
    <source>
        <dbReference type="EMBL" id="EEG74067.1"/>
    </source>
</evidence>
<evidence type="ECO:0000256" key="7">
    <source>
        <dbReference type="ARBA" id="ARBA00022779"/>
    </source>
</evidence>
<dbReference type="GO" id="GO:0071973">
    <property type="term" value="P:bacterial-type flagellum-dependent cell motility"/>
    <property type="evidence" value="ECO:0007669"/>
    <property type="project" value="InterPro"/>
</dbReference>
<feature type="domain" description="Flagellar motor switch protein FliG N-terminal" evidence="12">
    <location>
        <begin position="17"/>
        <end position="119"/>
    </location>
</feature>
<comment type="caution">
    <text evidence="13">The sequence shown here is derived from an EMBL/GenBank/DDBJ whole genome shotgun (WGS) entry which is preliminary data.</text>
</comment>
<dbReference type="Pfam" id="PF14842">
    <property type="entry name" value="FliG_N"/>
    <property type="match status" value="1"/>
</dbReference>
<dbReference type="GO" id="GO:0003774">
    <property type="term" value="F:cytoskeletal motor activity"/>
    <property type="evidence" value="ECO:0007669"/>
    <property type="project" value="InterPro"/>
</dbReference>
<organism evidence="13 14">
    <name type="scientific">[Clostridium] hylemonae DSM 15053</name>
    <dbReference type="NCBI Taxonomy" id="553973"/>
    <lineage>
        <taxon>Bacteria</taxon>
        <taxon>Bacillati</taxon>
        <taxon>Bacillota</taxon>
        <taxon>Clostridia</taxon>
        <taxon>Lachnospirales</taxon>
        <taxon>Lachnospiraceae</taxon>
    </lineage>
</organism>
<dbReference type="InterPro" id="IPR032779">
    <property type="entry name" value="FliG_M"/>
</dbReference>
<dbReference type="Pfam" id="PF14841">
    <property type="entry name" value="FliG_M"/>
    <property type="match status" value="1"/>
</dbReference>
<evidence type="ECO:0000256" key="6">
    <source>
        <dbReference type="ARBA" id="ARBA00022500"/>
    </source>
</evidence>
<dbReference type="RefSeq" id="WP_006443421.1">
    <property type="nucleotide sequence ID" value="NZ_CP036524.1"/>
</dbReference>
<keyword evidence="5" id="KW-1003">Cell membrane</keyword>
<dbReference type="HOGENOM" id="CLU_047835_1_1_9"/>
<evidence type="ECO:0000256" key="9">
    <source>
        <dbReference type="ARBA" id="ARBA00023143"/>
    </source>
</evidence>
<dbReference type="PIRSF" id="PIRSF003161">
    <property type="entry name" value="FliG"/>
    <property type="match status" value="1"/>
</dbReference>
<evidence type="ECO:0000256" key="3">
    <source>
        <dbReference type="ARBA" id="ARBA00010299"/>
    </source>
</evidence>
<evidence type="ECO:0000256" key="2">
    <source>
        <dbReference type="ARBA" id="ARBA00004413"/>
    </source>
</evidence>
<feature type="domain" description="Flagellar motor switch protein FliG middle" evidence="11">
    <location>
        <begin position="128"/>
        <end position="200"/>
    </location>
</feature>
<evidence type="ECO:0000256" key="1">
    <source>
        <dbReference type="ARBA" id="ARBA00004117"/>
    </source>
</evidence>
<evidence type="ECO:0000256" key="4">
    <source>
        <dbReference type="ARBA" id="ARBA00021870"/>
    </source>
</evidence>
<evidence type="ECO:0000313" key="14">
    <source>
        <dbReference type="Proteomes" id="UP000004893"/>
    </source>
</evidence>
<dbReference type="GO" id="GO:0006935">
    <property type="term" value="P:chemotaxis"/>
    <property type="evidence" value="ECO:0007669"/>
    <property type="project" value="UniProtKB-KW"/>
</dbReference>
<keyword evidence="13" id="KW-0969">Cilium</keyword>
<dbReference type="Gene3D" id="1.10.220.30">
    <property type="match status" value="3"/>
</dbReference>
<keyword evidence="14" id="KW-1185">Reference proteome</keyword>
<keyword evidence="6" id="KW-0145">Chemotaxis</keyword>
<evidence type="ECO:0000256" key="5">
    <source>
        <dbReference type="ARBA" id="ARBA00022475"/>
    </source>
</evidence>
<comment type="subcellular location">
    <subcellularLocation>
        <location evidence="1">Bacterial flagellum basal body</location>
    </subcellularLocation>
    <subcellularLocation>
        <location evidence="2">Cell membrane</location>
        <topology evidence="2">Peripheral membrane protein</topology>
        <orientation evidence="2">Cytoplasmic side</orientation>
    </subcellularLocation>
</comment>
<dbReference type="PANTHER" id="PTHR30534">
    <property type="entry name" value="FLAGELLAR MOTOR SWITCH PROTEIN FLIG"/>
    <property type="match status" value="1"/>
</dbReference>
<dbReference type="InterPro" id="IPR000090">
    <property type="entry name" value="Flg_Motor_Flig"/>
</dbReference>
<dbReference type="GO" id="GO:0009425">
    <property type="term" value="C:bacterial-type flagellum basal body"/>
    <property type="evidence" value="ECO:0007669"/>
    <property type="project" value="UniProtKB-SubCell"/>
</dbReference>
<proteinExistence type="inferred from homology"/>
<protein>
    <recommendedName>
        <fullName evidence="4">Flagellar motor switch protein FliG</fullName>
    </recommendedName>
</protein>
<dbReference type="InterPro" id="IPR011002">
    <property type="entry name" value="FliG_a-hlx"/>
</dbReference>
<accession>C0C1Q3</accession>
<dbReference type="InterPro" id="IPR028263">
    <property type="entry name" value="FliG_N"/>
</dbReference>
<dbReference type="Proteomes" id="UP000004893">
    <property type="component" value="Unassembled WGS sequence"/>
</dbReference>
<evidence type="ECO:0000259" key="11">
    <source>
        <dbReference type="Pfam" id="PF14841"/>
    </source>
</evidence>
<dbReference type="eggNOG" id="COG1536">
    <property type="taxonomic scope" value="Bacteria"/>
</dbReference>
<gene>
    <name evidence="13" type="primary">fliG</name>
    <name evidence="13" type="ORF">CLOHYLEM_06073</name>
</gene>
<evidence type="ECO:0000259" key="12">
    <source>
        <dbReference type="Pfam" id="PF14842"/>
    </source>
</evidence>
<dbReference type="InterPro" id="IPR023087">
    <property type="entry name" value="Flg_Motor_Flig_C"/>
</dbReference>
<reference evidence="13" key="2">
    <citation type="submission" date="2013-06" db="EMBL/GenBank/DDBJ databases">
        <title>Draft genome sequence of Clostridium hylemonae (DSM 15053).</title>
        <authorList>
            <person name="Sudarsanam P."/>
            <person name="Ley R."/>
            <person name="Guruge J."/>
            <person name="Turnbaugh P.J."/>
            <person name="Mahowald M."/>
            <person name="Liep D."/>
            <person name="Gordon J."/>
        </authorList>
    </citation>
    <scope>NUCLEOTIDE SEQUENCE</scope>
    <source>
        <strain evidence="13">DSM 15053</strain>
    </source>
</reference>
<name>C0C1Q3_9FIRM</name>
<dbReference type="AlphaFoldDB" id="C0C1Q3"/>
<dbReference type="OrthoDB" id="9780302at2"/>
<dbReference type="Pfam" id="PF01706">
    <property type="entry name" value="FliG_C"/>
    <property type="match status" value="1"/>
</dbReference>
<dbReference type="PRINTS" id="PR00954">
    <property type="entry name" value="FLGMOTORFLIG"/>
</dbReference>
<evidence type="ECO:0000256" key="8">
    <source>
        <dbReference type="ARBA" id="ARBA00023136"/>
    </source>
</evidence>
<keyword evidence="13" id="KW-0282">Flagellum</keyword>
<dbReference type="GO" id="GO:0005886">
    <property type="term" value="C:plasma membrane"/>
    <property type="evidence" value="ECO:0007669"/>
    <property type="project" value="UniProtKB-SubCell"/>
</dbReference>
<keyword evidence="8" id="KW-0472">Membrane</keyword>
<keyword evidence="9" id="KW-0975">Bacterial flagellum</keyword>
<sequence length="346" mass="39124">MEESRMDEKQTNNAANLSPGRKAAAVIAALGADKASKVYKYLTEEEVEKLTLEVAKLGHLEAEQTEAVLDDFYKSCLTQKVVTDGGMEYARSVLEKTYGESVANELLKKMTKYLKNRSFDFISKMDTKNLFSVLQHERPQTIALILSYVDSGQAAALIAELPEGKRLKVVESIARMESASPDAIKIVETQLLKKFDNILTTDFTTIGGIDYIADVMNHMDRSNEKYIFDEMGKDDPDLAEAIRKKMFVFEDILTMNDRSIQRFIRDCDMKDVVYALKNANQELLQLFFSNMSTRMAETVQSDLEVTVNVRLRDVEEAQQRIVNIIRKLDEEGELVIGKGGKDDIIV</sequence>
<dbReference type="SUPFAM" id="SSF48029">
    <property type="entry name" value="FliG"/>
    <property type="match status" value="2"/>
</dbReference>